<sequence>MERAMLGVSLKDRIRNEEIRHRTKVIDIAHRISKLKWQWAGHISRRTDNRCGKRVLEWRPQISKRGVGRPQTRWSDDLRRLAGKNWIGKSSPYIVRVRMSSPLNEAAMSPAISLFALACTALLGVAYGSGCATVFIGDRTDERIELPVMYVDINQLDALIKIPDYCAARSRLLVGEEATVCDHITAPDITLGPALTPLTVHRTNALDDRAAVYIVQYCRRRLL</sequence>
<organism evidence="1 2">
    <name type="scientific">Choristoneura fumiferana</name>
    <name type="common">Spruce budworm moth</name>
    <name type="synonym">Archips fumiferana</name>
    <dbReference type="NCBI Taxonomy" id="7141"/>
    <lineage>
        <taxon>Eukaryota</taxon>
        <taxon>Metazoa</taxon>
        <taxon>Ecdysozoa</taxon>
        <taxon>Arthropoda</taxon>
        <taxon>Hexapoda</taxon>
        <taxon>Insecta</taxon>
        <taxon>Pterygota</taxon>
        <taxon>Neoptera</taxon>
        <taxon>Endopterygota</taxon>
        <taxon>Lepidoptera</taxon>
        <taxon>Glossata</taxon>
        <taxon>Ditrysia</taxon>
        <taxon>Tortricoidea</taxon>
        <taxon>Tortricidae</taxon>
        <taxon>Tortricinae</taxon>
        <taxon>Choristoneura</taxon>
    </lineage>
</organism>
<name>A0ACC0JTP5_CHOFU</name>
<gene>
    <name evidence="1" type="ORF">MSG28_001895</name>
</gene>
<evidence type="ECO:0000313" key="2">
    <source>
        <dbReference type="Proteomes" id="UP001064048"/>
    </source>
</evidence>
<dbReference type="EMBL" id="CM046103">
    <property type="protein sequence ID" value="KAI8427315.1"/>
    <property type="molecule type" value="Genomic_DNA"/>
</dbReference>
<evidence type="ECO:0000313" key="1">
    <source>
        <dbReference type="EMBL" id="KAI8427315.1"/>
    </source>
</evidence>
<accession>A0ACC0JTP5</accession>
<comment type="caution">
    <text evidence="1">The sequence shown here is derived from an EMBL/GenBank/DDBJ whole genome shotgun (WGS) entry which is preliminary data.</text>
</comment>
<reference evidence="1 2" key="1">
    <citation type="journal article" date="2022" name="Genome Biol. Evol.">
        <title>The Spruce Budworm Genome: Reconstructing the Evolutionary History of Antifreeze Proteins.</title>
        <authorList>
            <person name="Beliveau C."/>
            <person name="Gagne P."/>
            <person name="Picq S."/>
            <person name="Vernygora O."/>
            <person name="Keeling C.I."/>
            <person name="Pinkney K."/>
            <person name="Doucet D."/>
            <person name="Wen F."/>
            <person name="Johnston J.S."/>
            <person name="Maaroufi H."/>
            <person name="Boyle B."/>
            <person name="Laroche J."/>
            <person name="Dewar K."/>
            <person name="Juretic N."/>
            <person name="Blackburn G."/>
            <person name="Nisole A."/>
            <person name="Brunet B."/>
            <person name="Brandao M."/>
            <person name="Lumley L."/>
            <person name="Duan J."/>
            <person name="Quan G."/>
            <person name="Lucarotti C.J."/>
            <person name="Roe A.D."/>
            <person name="Sperling F.A.H."/>
            <person name="Levesque R.C."/>
            <person name="Cusson M."/>
        </authorList>
    </citation>
    <scope>NUCLEOTIDE SEQUENCE [LARGE SCALE GENOMIC DNA]</scope>
    <source>
        <strain evidence="1">Glfc:IPQL:Cfum</strain>
    </source>
</reference>
<keyword evidence="2" id="KW-1185">Reference proteome</keyword>
<dbReference type="Proteomes" id="UP001064048">
    <property type="component" value="Chromosome 3"/>
</dbReference>
<protein>
    <submittedName>
        <fullName evidence="1">Uncharacterized protein</fullName>
    </submittedName>
</protein>
<proteinExistence type="predicted"/>